<dbReference type="EMBL" id="JBJQND010000016">
    <property type="protein sequence ID" value="KAL3847860.1"/>
    <property type="molecule type" value="Genomic_DNA"/>
</dbReference>
<evidence type="ECO:0000313" key="3">
    <source>
        <dbReference type="Proteomes" id="UP001634394"/>
    </source>
</evidence>
<reference evidence="2 3" key="1">
    <citation type="submission" date="2024-11" db="EMBL/GenBank/DDBJ databases">
        <title>Chromosome-level genome assembly of the freshwater bivalve Anodonta woodiana.</title>
        <authorList>
            <person name="Chen X."/>
        </authorList>
    </citation>
    <scope>NUCLEOTIDE SEQUENCE [LARGE SCALE GENOMIC DNA]</scope>
    <source>
        <strain evidence="2">MN2024</strain>
        <tissue evidence="2">Gills</tissue>
    </source>
</reference>
<sequence>MASNEGSDNWYTEHLRSSQERKYAITNINSREGAGIPRSTGNRVVHKPSNISNLDRWVMANFNERVDGELTYKEVLFATRTSRVSPRKYDRDRVEFEPGITRKSKEQSPRKSNKDKESNKETPRAPVYEKLYHGEIKQMRPSQIRYTNDIIVAHFQDGTPIFSTFKDILFGRVQVKQGGVPPIEVMKNENLYWVVNGNRRLYVLKNLEKCGAISLMPVLERRYDTVEMDKHFSTRNMGRSVAVLNDIHIEKKMEEQVKYWRDWKEKKDKEAKQTQNADALNKHKESGEEVEAKVHPEPVRKSGKIRSFGDSILFYLVVLNGLFHQFIM</sequence>
<proteinExistence type="predicted"/>
<feature type="region of interest" description="Disordered" evidence="1">
    <location>
        <begin position="270"/>
        <end position="295"/>
    </location>
</feature>
<protein>
    <recommendedName>
        <fullName evidence="4">ParB/Sulfiredoxin domain-containing protein</fullName>
    </recommendedName>
</protein>
<name>A0ABD3UFZ2_SINWO</name>
<dbReference type="Proteomes" id="UP001634394">
    <property type="component" value="Unassembled WGS sequence"/>
</dbReference>
<evidence type="ECO:0008006" key="4">
    <source>
        <dbReference type="Google" id="ProtNLM"/>
    </source>
</evidence>
<feature type="compositionally biased region" description="Basic and acidic residues" evidence="1">
    <location>
        <begin position="103"/>
        <end position="123"/>
    </location>
</feature>
<feature type="compositionally biased region" description="Basic and acidic residues" evidence="1">
    <location>
        <begin position="280"/>
        <end position="295"/>
    </location>
</feature>
<evidence type="ECO:0000313" key="2">
    <source>
        <dbReference type="EMBL" id="KAL3847860.1"/>
    </source>
</evidence>
<keyword evidence="3" id="KW-1185">Reference proteome</keyword>
<feature type="compositionally biased region" description="Basic and acidic residues" evidence="1">
    <location>
        <begin position="87"/>
        <end position="96"/>
    </location>
</feature>
<dbReference type="AlphaFoldDB" id="A0ABD3UFZ2"/>
<feature type="region of interest" description="Disordered" evidence="1">
    <location>
        <begin position="87"/>
        <end position="126"/>
    </location>
</feature>
<gene>
    <name evidence="2" type="ORF">ACJMK2_018751</name>
</gene>
<comment type="caution">
    <text evidence="2">The sequence shown here is derived from an EMBL/GenBank/DDBJ whole genome shotgun (WGS) entry which is preliminary data.</text>
</comment>
<organism evidence="2 3">
    <name type="scientific">Sinanodonta woodiana</name>
    <name type="common">Chinese pond mussel</name>
    <name type="synonym">Anodonta woodiana</name>
    <dbReference type="NCBI Taxonomy" id="1069815"/>
    <lineage>
        <taxon>Eukaryota</taxon>
        <taxon>Metazoa</taxon>
        <taxon>Spiralia</taxon>
        <taxon>Lophotrochozoa</taxon>
        <taxon>Mollusca</taxon>
        <taxon>Bivalvia</taxon>
        <taxon>Autobranchia</taxon>
        <taxon>Heteroconchia</taxon>
        <taxon>Palaeoheterodonta</taxon>
        <taxon>Unionida</taxon>
        <taxon>Unionoidea</taxon>
        <taxon>Unionidae</taxon>
        <taxon>Unioninae</taxon>
        <taxon>Sinanodonta</taxon>
    </lineage>
</organism>
<accession>A0ABD3UFZ2</accession>
<evidence type="ECO:0000256" key="1">
    <source>
        <dbReference type="SAM" id="MobiDB-lite"/>
    </source>
</evidence>